<comment type="caution">
    <text evidence="2">The sequence shown here is derived from an EMBL/GenBank/DDBJ whole genome shotgun (WGS) entry which is preliminary data.</text>
</comment>
<feature type="transmembrane region" description="Helical" evidence="1">
    <location>
        <begin position="29"/>
        <end position="45"/>
    </location>
</feature>
<sequence length="64" mass="7109">MKYFNYVLILLGTTVSIYAKAGADQNQFLLIGGIVVLMVGIYRLSKTIPSKKKGENDTENKERG</sequence>
<proteinExistence type="predicted"/>
<keyword evidence="3" id="KW-1185">Reference proteome</keyword>
<gene>
    <name evidence="2" type="ORF">ACFSR8_15825</name>
</gene>
<dbReference type="Proteomes" id="UP001597476">
    <property type="component" value="Unassembled WGS sequence"/>
</dbReference>
<keyword evidence="1" id="KW-0472">Membrane</keyword>
<keyword evidence="1" id="KW-0812">Transmembrane</keyword>
<organism evidence="2 3">
    <name type="scientific">Hyunsoonleella rubra</name>
    <dbReference type="NCBI Taxonomy" id="1737062"/>
    <lineage>
        <taxon>Bacteria</taxon>
        <taxon>Pseudomonadati</taxon>
        <taxon>Bacteroidota</taxon>
        <taxon>Flavobacteriia</taxon>
        <taxon>Flavobacteriales</taxon>
        <taxon>Flavobacteriaceae</taxon>
    </lineage>
</organism>
<dbReference type="RefSeq" id="WP_380293804.1">
    <property type="nucleotide sequence ID" value="NZ_JBHULY010000039.1"/>
</dbReference>
<evidence type="ECO:0008006" key="4">
    <source>
        <dbReference type="Google" id="ProtNLM"/>
    </source>
</evidence>
<name>A0ABW5TF52_9FLAO</name>
<evidence type="ECO:0000313" key="2">
    <source>
        <dbReference type="EMBL" id="MFD2727693.1"/>
    </source>
</evidence>
<protein>
    <recommendedName>
        <fullName evidence="4">LPXTG cell wall anchor domain-containing protein</fullName>
    </recommendedName>
</protein>
<evidence type="ECO:0000313" key="3">
    <source>
        <dbReference type="Proteomes" id="UP001597476"/>
    </source>
</evidence>
<evidence type="ECO:0000256" key="1">
    <source>
        <dbReference type="SAM" id="Phobius"/>
    </source>
</evidence>
<dbReference type="EMBL" id="JBHULY010000039">
    <property type="protein sequence ID" value="MFD2727693.1"/>
    <property type="molecule type" value="Genomic_DNA"/>
</dbReference>
<accession>A0ABW5TF52</accession>
<reference evidence="3" key="1">
    <citation type="journal article" date="2019" name="Int. J. Syst. Evol. Microbiol.">
        <title>The Global Catalogue of Microorganisms (GCM) 10K type strain sequencing project: providing services to taxonomists for standard genome sequencing and annotation.</title>
        <authorList>
            <consortium name="The Broad Institute Genomics Platform"/>
            <consortium name="The Broad Institute Genome Sequencing Center for Infectious Disease"/>
            <person name="Wu L."/>
            <person name="Ma J."/>
        </authorList>
    </citation>
    <scope>NUCLEOTIDE SEQUENCE [LARGE SCALE GENOMIC DNA]</scope>
    <source>
        <strain evidence="3">KCTC 42398</strain>
    </source>
</reference>
<keyword evidence="1" id="KW-1133">Transmembrane helix</keyword>